<sequence>MIALQMMILEQQYHDDLKYELKGVTYTSAGSKETSGVVQTGELATNVEENADDMGKLMMSRKKRKLLEAMQV</sequence>
<accession>A0AAN9RJ96</accession>
<evidence type="ECO:0000313" key="2">
    <source>
        <dbReference type="Proteomes" id="UP001374584"/>
    </source>
</evidence>
<organism evidence="1 2">
    <name type="scientific">Phaseolus coccineus</name>
    <name type="common">Scarlet runner bean</name>
    <name type="synonym">Phaseolus multiflorus</name>
    <dbReference type="NCBI Taxonomy" id="3886"/>
    <lineage>
        <taxon>Eukaryota</taxon>
        <taxon>Viridiplantae</taxon>
        <taxon>Streptophyta</taxon>
        <taxon>Embryophyta</taxon>
        <taxon>Tracheophyta</taxon>
        <taxon>Spermatophyta</taxon>
        <taxon>Magnoliopsida</taxon>
        <taxon>eudicotyledons</taxon>
        <taxon>Gunneridae</taxon>
        <taxon>Pentapetalae</taxon>
        <taxon>rosids</taxon>
        <taxon>fabids</taxon>
        <taxon>Fabales</taxon>
        <taxon>Fabaceae</taxon>
        <taxon>Papilionoideae</taxon>
        <taxon>50 kb inversion clade</taxon>
        <taxon>NPAAA clade</taxon>
        <taxon>indigoferoid/millettioid clade</taxon>
        <taxon>Phaseoleae</taxon>
        <taxon>Phaseolus</taxon>
    </lineage>
</organism>
<dbReference type="AlphaFoldDB" id="A0AAN9RJ96"/>
<dbReference type="EMBL" id="JAYMYR010000003">
    <property type="protein sequence ID" value="KAK7373382.1"/>
    <property type="molecule type" value="Genomic_DNA"/>
</dbReference>
<gene>
    <name evidence="1" type="ORF">VNO80_06788</name>
</gene>
<reference evidence="1 2" key="1">
    <citation type="submission" date="2024-01" db="EMBL/GenBank/DDBJ databases">
        <title>The genomes of 5 underutilized Papilionoideae crops provide insights into root nodulation and disease resistanc.</title>
        <authorList>
            <person name="Jiang F."/>
        </authorList>
    </citation>
    <scope>NUCLEOTIDE SEQUENCE [LARGE SCALE GENOMIC DNA]</scope>
    <source>
        <strain evidence="1">JINMINGXINNONG_FW02</strain>
        <tissue evidence="1">Leaves</tissue>
    </source>
</reference>
<protein>
    <submittedName>
        <fullName evidence="1">Uncharacterized protein</fullName>
    </submittedName>
</protein>
<comment type="caution">
    <text evidence="1">The sequence shown here is derived from an EMBL/GenBank/DDBJ whole genome shotgun (WGS) entry which is preliminary data.</text>
</comment>
<name>A0AAN9RJ96_PHACN</name>
<evidence type="ECO:0000313" key="1">
    <source>
        <dbReference type="EMBL" id="KAK7373382.1"/>
    </source>
</evidence>
<keyword evidence="2" id="KW-1185">Reference proteome</keyword>
<dbReference type="Proteomes" id="UP001374584">
    <property type="component" value="Unassembled WGS sequence"/>
</dbReference>
<proteinExistence type="predicted"/>